<feature type="non-terminal residue" evidence="2">
    <location>
        <position position="186"/>
    </location>
</feature>
<reference evidence="3" key="1">
    <citation type="submission" date="2016-10" db="EMBL/GenBank/DDBJ databases">
        <authorList>
            <person name="Varghese N."/>
            <person name="Submissions S."/>
        </authorList>
    </citation>
    <scope>NUCLEOTIDE SEQUENCE [LARGE SCALE GENOMIC DNA]</scope>
    <source>
        <strain evidence="3">ATCC 25963</strain>
    </source>
</reference>
<gene>
    <name evidence="2" type="ORF">SAMN02745121_07918</name>
</gene>
<keyword evidence="1" id="KW-0732">Signal</keyword>
<dbReference type="AlphaFoldDB" id="A0A1I2HEV2"/>
<accession>A0A1I2HEV2</accession>
<feature type="chain" id="PRO_5011618144" evidence="1">
    <location>
        <begin position="17"/>
        <end position="186"/>
    </location>
</feature>
<sequence>MSLPSLSVLIASSLLAAPASGAAPTTPSEFSDSLQAPVALENVRPVVELSDSIRLEVGYDLQEVGRVSIAVHTDDDGSGVGFVAVDEAIVAELRFAEGSAAWETAVLSPVRIRVNPPTEFAGEMRERVGGPPACRSARRGQGCAPFGRRPTAALDPSCALRPVAPMASPRNQVFRLLNTCNPDASL</sequence>
<evidence type="ECO:0000256" key="1">
    <source>
        <dbReference type="SAM" id="SignalP"/>
    </source>
</evidence>
<name>A0A1I2HEV2_9BACT</name>
<dbReference type="Proteomes" id="UP000199400">
    <property type="component" value="Unassembled WGS sequence"/>
</dbReference>
<protein>
    <submittedName>
        <fullName evidence="2">Uncharacterized protein</fullName>
    </submittedName>
</protein>
<organism evidence="2 3">
    <name type="scientific">Nannocystis exedens</name>
    <dbReference type="NCBI Taxonomy" id="54"/>
    <lineage>
        <taxon>Bacteria</taxon>
        <taxon>Pseudomonadati</taxon>
        <taxon>Myxococcota</taxon>
        <taxon>Polyangia</taxon>
        <taxon>Nannocystales</taxon>
        <taxon>Nannocystaceae</taxon>
        <taxon>Nannocystis</taxon>
    </lineage>
</organism>
<keyword evidence="3" id="KW-1185">Reference proteome</keyword>
<dbReference type="EMBL" id="FOMX01000041">
    <property type="protein sequence ID" value="SFF28202.1"/>
    <property type="molecule type" value="Genomic_DNA"/>
</dbReference>
<proteinExistence type="predicted"/>
<dbReference type="RefSeq" id="WP_143141319.1">
    <property type="nucleotide sequence ID" value="NZ_FOMX01000041.1"/>
</dbReference>
<feature type="signal peptide" evidence="1">
    <location>
        <begin position="1"/>
        <end position="16"/>
    </location>
</feature>
<evidence type="ECO:0000313" key="2">
    <source>
        <dbReference type="EMBL" id="SFF28202.1"/>
    </source>
</evidence>
<evidence type="ECO:0000313" key="3">
    <source>
        <dbReference type="Proteomes" id="UP000199400"/>
    </source>
</evidence>